<evidence type="ECO:0000256" key="3">
    <source>
        <dbReference type="ARBA" id="ARBA00030367"/>
    </source>
</evidence>
<dbReference type="AlphaFoldDB" id="A0A9N6ZGN5"/>
<feature type="region of interest" description="Disordered" evidence="4">
    <location>
        <begin position="1"/>
        <end position="21"/>
    </location>
</feature>
<organism evidence="5">
    <name type="scientific">Evadne anonyx</name>
    <dbReference type="NCBI Taxonomy" id="141404"/>
    <lineage>
        <taxon>Eukaryota</taxon>
        <taxon>Metazoa</taxon>
        <taxon>Ecdysozoa</taxon>
        <taxon>Arthropoda</taxon>
        <taxon>Crustacea</taxon>
        <taxon>Branchiopoda</taxon>
        <taxon>Diplostraca</taxon>
        <taxon>Cladocera</taxon>
        <taxon>Onychopoda</taxon>
        <taxon>Podonidae</taxon>
        <taxon>Evadne</taxon>
    </lineage>
</organism>
<dbReference type="GO" id="GO:0006274">
    <property type="term" value="P:DNA replication termination"/>
    <property type="evidence" value="ECO:0007669"/>
    <property type="project" value="TreeGrafter"/>
</dbReference>
<evidence type="ECO:0000313" key="5">
    <source>
        <dbReference type="EMBL" id="CAG4642683.1"/>
    </source>
</evidence>
<dbReference type="InterPro" id="IPR027799">
    <property type="entry name" value="Rtf2_RING-finger"/>
</dbReference>
<feature type="region of interest" description="Disordered" evidence="4">
    <location>
        <begin position="170"/>
        <end position="218"/>
    </location>
</feature>
<comment type="similarity">
    <text evidence="1">Belongs to the rtf2 family.</text>
</comment>
<reference evidence="5" key="1">
    <citation type="submission" date="2021-04" db="EMBL/GenBank/DDBJ databases">
        <authorList>
            <person name="Cornetti L."/>
        </authorList>
    </citation>
    <scope>NUCLEOTIDE SEQUENCE</scope>
</reference>
<name>A0A9N6ZGN5_9CRUS</name>
<evidence type="ECO:0000256" key="1">
    <source>
        <dbReference type="ARBA" id="ARBA00009885"/>
    </source>
</evidence>
<dbReference type="InterPro" id="IPR006735">
    <property type="entry name" value="Rtf2"/>
</dbReference>
<proteinExistence type="inferred from homology"/>
<dbReference type="PANTHER" id="PTHR12775:SF0">
    <property type="entry name" value="REPLICATION TERMINATION FACTOR 2"/>
    <property type="match status" value="1"/>
</dbReference>
<dbReference type="CDD" id="cd16653">
    <property type="entry name" value="RING-like_Rtf2"/>
    <property type="match status" value="1"/>
</dbReference>
<dbReference type="GO" id="GO:0005634">
    <property type="term" value="C:nucleus"/>
    <property type="evidence" value="ECO:0007669"/>
    <property type="project" value="TreeGrafter"/>
</dbReference>
<evidence type="ECO:0000256" key="4">
    <source>
        <dbReference type="SAM" id="MobiDB-lite"/>
    </source>
</evidence>
<dbReference type="Pfam" id="PF04641">
    <property type="entry name" value="Rtf2"/>
    <property type="match status" value="1"/>
</dbReference>
<feature type="compositionally biased region" description="Basic and acidic residues" evidence="4">
    <location>
        <begin position="9"/>
        <end position="21"/>
    </location>
</feature>
<feature type="compositionally biased region" description="Basic and acidic residues" evidence="4">
    <location>
        <begin position="195"/>
        <end position="206"/>
    </location>
</feature>
<evidence type="ECO:0000256" key="2">
    <source>
        <dbReference type="ARBA" id="ARBA00015157"/>
    </source>
</evidence>
<gene>
    <name evidence="5" type="primary">EOG090X0ACT</name>
</gene>
<sequence>MGCDGGTIPKRDELVRTKKKPEQKDKASELYCKWRLCAATQEPLRAPIVACEFGRLFNKESVLEALLDKSKAPECAKHIRNMKDVKEIVLTPSPSFQKAANKGDAYDDQQSAEFICPVLGVEMNGKFRFCFIWSCGCVMSERALREIKTTVCHKCLKPFKEEDIIILNPSEEDEPTMRSNMEARRLAKKSKSKALKREAGDEDKKTEKGKKLKTEPAKDSKIAEKLLKLESSNMGTMTLNKKPAVSVSKDPKASEVFKSIFTTHEKAKNQTKGHWVTYNPFYN</sequence>
<accession>A0A9N6ZGN5</accession>
<dbReference type="EMBL" id="OC986028">
    <property type="protein sequence ID" value="CAG4642683.1"/>
    <property type="molecule type" value="Genomic_DNA"/>
</dbReference>
<protein>
    <recommendedName>
        <fullName evidence="2">Replication termination factor 2</fullName>
    </recommendedName>
    <alternativeName>
        <fullName evidence="3">Replication termination factor 2 domain-containing protein 1</fullName>
    </alternativeName>
</protein>
<dbReference type="PANTHER" id="PTHR12775">
    <property type="entry name" value="PROTEIN C20ORF43 HOMOLOG"/>
    <property type="match status" value="1"/>
</dbReference>